<keyword evidence="3" id="KW-1185">Reference proteome</keyword>
<proteinExistence type="predicted"/>
<organism evidence="2 3">
    <name type="scientific">Kribbella orskensis</name>
    <dbReference type="NCBI Taxonomy" id="2512216"/>
    <lineage>
        <taxon>Bacteria</taxon>
        <taxon>Bacillati</taxon>
        <taxon>Actinomycetota</taxon>
        <taxon>Actinomycetes</taxon>
        <taxon>Propionibacteriales</taxon>
        <taxon>Kribbellaceae</taxon>
        <taxon>Kribbella</taxon>
    </lineage>
</organism>
<dbReference type="SUPFAM" id="SSF55729">
    <property type="entry name" value="Acyl-CoA N-acyltransferases (Nat)"/>
    <property type="match status" value="1"/>
</dbReference>
<accession>A0ABY2BFB5</accession>
<reference evidence="2 3" key="1">
    <citation type="journal article" date="2015" name="Stand. Genomic Sci.">
        <title>Genomic Encyclopedia of Bacterial and Archaeal Type Strains, Phase III: the genomes of soil and plant-associated and newly described type strains.</title>
        <authorList>
            <person name="Whitman W.B."/>
            <person name="Woyke T."/>
            <person name="Klenk H.P."/>
            <person name="Zhou Y."/>
            <person name="Lilburn T.G."/>
            <person name="Beck B.J."/>
            <person name="De Vos P."/>
            <person name="Vandamme P."/>
            <person name="Eisen J.A."/>
            <person name="Garrity G."/>
            <person name="Hugenholtz P."/>
            <person name="Kyrpides N.C."/>
        </authorList>
    </citation>
    <scope>NUCLEOTIDE SEQUENCE [LARGE SCALE GENOMIC DNA]</scope>
    <source>
        <strain evidence="2 3">VKM Ac-2538</strain>
    </source>
</reference>
<dbReference type="InterPro" id="IPR000182">
    <property type="entry name" value="GNAT_dom"/>
</dbReference>
<sequence length="132" mass="15350">MTDRLVEFNKSRSEIVRRRFEPENLRSEPVQVFAVGADGALVGGCAARVERVWHWLTIDTMWVDQQVRGRGIGLELLRAVEEEGRRHGCRWAEVTTFDFQAPGFYLRAGYEEYAVKHDYPPGHSNHFFRKNL</sequence>
<dbReference type="InterPro" id="IPR016181">
    <property type="entry name" value="Acyl_CoA_acyltransferase"/>
</dbReference>
<comment type="caution">
    <text evidence="2">The sequence shown here is derived from an EMBL/GenBank/DDBJ whole genome shotgun (WGS) entry which is preliminary data.</text>
</comment>
<evidence type="ECO:0000259" key="1">
    <source>
        <dbReference type="PROSITE" id="PS51186"/>
    </source>
</evidence>
<evidence type="ECO:0000313" key="3">
    <source>
        <dbReference type="Proteomes" id="UP000295818"/>
    </source>
</evidence>
<gene>
    <name evidence="2" type="ORF">EV644_112204</name>
</gene>
<dbReference type="Pfam" id="PF00583">
    <property type="entry name" value="Acetyltransf_1"/>
    <property type="match status" value="1"/>
</dbReference>
<dbReference type="Proteomes" id="UP000295818">
    <property type="component" value="Unassembled WGS sequence"/>
</dbReference>
<evidence type="ECO:0000313" key="2">
    <source>
        <dbReference type="EMBL" id="TCO18456.1"/>
    </source>
</evidence>
<dbReference type="CDD" id="cd04301">
    <property type="entry name" value="NAT_SF"/>
    <property type="match status" value="1"/>
</dbReference>
<dbReference type="EMBL" id="SLWM01000012">
    <property type="protein sequence ID" value="TCO18456.1"/>
    <property type="molecule type" value="Genomic_DNA"/>
</dbReference>
<protein>
    <submittedName>
        <fullName evidence="2">Acetyltransferase (GNAT) family protein</fullName>
    </submittedName>
</protein>
<name>A0ABY2BFB5_9ACTN</name>
<dbReference type="Gene3D" id="3.40.630.30">
    <property type="match status" value="1"/>
</dbReference>
<dbReference type="PROSITE" id="PS51186">
    <property type="entry name" value="GNAT"/>
    <property type="match status" value="1"/>
</dbReference>
<feature type="domain" description="N-acetyltransferase" evidence="1">
    <location>
        <begin position="1"/>
        <end position="132"/>
    </location>
</feature>